<dbReference type="CDD" id="cd06849">
    <property type="entry name" value="lipoyl_domain"/>
    <property type="match status" value="1"/>
</dbReference>
<dbReference type="Proteomes" id="UP000037751">
    <property type="component" value="Unassembled WGS sequence"/>
</dbReference>
<proteinExistence type="inferred from homology"/>
<keyword evidence="5" id="KW-0816">Tricarboxylic acid cycle</keyword>
<dbReference type="InterPro" id="IPR050537">
    <property type="entry name" value="2-oxoacid_dehydrogenase"/>
</dbReference>
<comment type="similarity">
    <text evidence="3">Belongs to the 2-oxoacid dehydrogenase family.</text>
</comment>
<comment type="cofactor">
    <cofactor evidence="1">
        <name>(R)-lipoate</name>
        <dbReference type="ChEBI" id="CHEBI:83088"/>
    </cofactor>
</comment>
<accession>A0A0M8MM17</accession>
<comment type="pathway">
    <text evidence="2">Amino-acid degradation; L-lysine degradation via saccharopine pathway; glutaryl-CoA from L-lysine: step 6/6.</text>
</comment>
<dbReference type="VEuPathDB" id="FungiDB:Malapachy_0524"/>
<dbReference type="GO" id="GO:0045252">
    <property type="term" value="C:oxoglutarate dehydrogenase complex"/>
    <property type="evidence" value="ECO:0007669"/>
    <property type="project" value="InterPro"/>
</dbReference>
<evidence type="ECO:0000256" key="6">
    <source>
        <dbReference type="ARBA" id="ARBA00022679"/>
    </source>
</evidence>
<evidence type="ECO:0000313" key="13">
    <source>
        <dbReference type="EMBL" id="KOS12847.1"/>
    </source>
</evidence>
<dbReference type="STRING" id="77020.A0A0M8MM17"/>
<dbReference type="Pfam" id="PF00364">
    <property type="entry name" value="Biotin_lipoyl"/>
    <property type="match status" value="1"/>
</dbReference>
<dbReference type="EC" id="2.3.1.61" evidence="4"/>
<dbReference type="GO" id="GO:0005739">
    <property type="term" value="C:mitochondrion"/>
    <property type="evidence" value="ECO:0007669"/>
    <property type="project" value="TreeGrafter"/>
</dbReference>
<protein>
    <recommendedName>
        <fullName evidence="4">dihydrolipoyllysine-residue succinyltransferase</fullName>
        <ecNumber evidence="4">2.3.1.61</ecNumber>
    </recommendedName>
    <alternativeName>
        <fullName evidence="10">2-oxoglutarate dehydrogenase complex component E2</fullName>
    </alternativeName>
</protein>
<dbReference type="UniPathway" id="UPA00868">
    <property type="reaction ID" value="UER00840"/>
</dbReference>
<evidence type="ECO:0000256" key="1">
    <source>
        <dbReference type="ARBA" id="ARBA00001938"/>
    </source>
</evidence>
<organism evidence="13 14">
    <name type="scientific">Malassezia pachydermatis</name>
    <dbReference type="NCBI Taxonomy" id="77020"/>
    <lineage>
        <taxon>Eukaryota</taxon>
        <taxon>Fungi</taxon>
        <taxon>Dikarya</taxon>
        <taxon>Basidiomycota</taxon>
        <taxon>Ustilaginomycotina</taxon>
        <taxon>Malasseziomycetes</taxon>
        <taxon>Malasseziales</taxon>
        <taxon>Malasseziaceae</taxon>
        <taxon>Malassezia</taxon>
    </lineage>
</organism>
<gene>
    <name evidence="13" type="ORF">Malapachy_0524</name>
</gene>
<dbReference type="InterPro" id="IPR011053">
    <property type="entry name" value="Single_hybrid_motif"/>
</dbReference>
<evidence type="ECO:0000256" key="4">
    <source>
        <dbReference type="ARBA" id="ARBA00012945"/>
    </source>
</evidence>
<evidence type="ECO:0000256" key="9">
    <source>
        <dbReference type="ARBA" id="ARBA00023315"/>
    </source>
</evidence>
<keyword evidence="7" id="KW-0450">Lipoyl</keyword>
<dbReference type="GO" id="GO:0004149">
    <property type="term" value="F:dihydrolipoyllysine-residue succinyltransferase activity"/>
    <property type="evidence" value="ECO:0007669"/>
    <property type="project" value="UniProtKB-EC"/>
</dbReference>
<evidence type="ECO:0000313" key="14">
    <source>
        <dbReference type="Proteomes" id="UP000037751"/>
    </source>
</evidence>
<dbReference type="InterPro" id="IPR006255">
    <property type="entry name" value="SucB"/>
</dbReference>
<dbReference type="GO" id="GO:0006099">
    <property type="term" value="P:tricarboxylic acid cycle"/>
    <property type="evidence" value="ECO:0007669"/>
    <property type="project" value="UniProtKB-KW"/>
</dbReference>
<dbReference type="InterPro" id="IPR003016">
    <property type="entry name" value="2-oxoA_DH_lipoyl-BS"/>
</dbReference>
<dbReference type="FunFam" id="3.30.559.10:FF:000007">
    <property type="entry name" value="Dihydrolipoamide acetyltransferase component of pyruvate dehydrogenase complex"/>
    <property type="match status" value="1"/>
</dbReference>
<dbReference type="InterPro" id="IPR023213">
    <property type="entry name" value="CAT-like_dom_sf"/>
</dbReference>
<evidence type="ECO:0000256" key="11">
    <source>
        <dbReference type="SAM" id="MobiDB-lite"/>
    </source>
</evidence>
<keyword evidence="8" id="KW-0809">Transit peptide</keyword>
<evidence type="ECO:0000256" key="10">
    <source>
        <dbReference type="ARBA" id="ARBA00032406"/>
    </source>
</evidence>
<dbReference type="GO" id="GO:0033512">
    <property type="term" value="P:L-lysine catabolic process to acetyl-CoA via saccharopine"/>
    <property type="evidence" value="ECO:0007669"/>
    <property type="project" value="UniProtKB-UniPathway"/>
</dbReference>
<dbReference type="Pfam" id="PF00198">
    <property type="entry name" value="2-oxoacid_dh"/>
    <property type="match status" value="1"/>
</dbReference>
<dbReference type="SUPFAM" id="SSF52777">
    <property type="entry name" value="CoA-dependent acyltransferases"/>
    <property type="match status" value="1"/>
</dbReference>
<dbReference type="SUPFAM" id="SSF51230">
    <property type="entry name" value="Single hybrid motif"/>
    <property type="match status" value="1"/>
</dbReference>
<feature type="region of interest" description="Disordered" evidence="11">
    <location>
        <begin position="110"/>
        <end position="214"/>
    </location>
</feature>
<reference evidence="13 14" key="1">
    <citation type="submission" date="2015-07" db="EMBL/GenBank/DDBJ databases">
        <title>Draft Genome Sequence of Malassezia furfur CBS1878 and Malassezia pachydermatis CBS1879.</title>
        <authorList>
            <person name="Triana S."/>
            <person name="Ohm R."/>
            <person name="Gonzalez A."/>
            <person name="DeCock H."/>
            <person name="Restrepo S."/>
            <person name="Celis A."/>
        </authorList>
    </citation>
    <scope>NUCLEOTIDE SEQUENCE [LARGE SCALE GENOMIC DNA]</scope>
    <source>
        <strain evidence="13 14">CBS 1879</strain>
    </source>
</reference>
<dbReference type="PANTHER" id="PTHR43416:SF5">
    <property type="entry name" value="DIHYDROLIPOYLLYSINE-RESIDUE SUCCINYLTRANSFERASE COMPONENT OF 2-OXOGLUTARATE DEHYDROGENASE COMPLEX, MITOCHONDRIAL"/>
    <property type="match status" value="1"/>
</dbReference>
<keyword evidence="6 13" id="KW-0808">Transferase</keyword>
<comment type="caution">
    <text evidence="13">The sequence shown here is derived from an EMBL/GenBank/DDBJ whole genome shotgun (WGS) entry which is preliminary data.</text>
</comment>
<dbReference type="GeneID" id="28726916"/>
<evidence type="ECO:0000259" key="12">
    <source>
        <dbReference type="PROSITE" id="PS50968"/>
    </source>
</evidence>
<dbReference type="Gene3D" id="2.40.50.100">
    <property type="match status" value="1"/>
</dbReference>
<name>A0A0M8MM17_9BASI</name>
<feature type="compositionally biased region" description="Basic and acidic residues" evidence="11">
    <location>
        <begin position="110"/>
        <end position="200"/>
    </location>
</feature>
<evidence type="ECO:0000256" key="2">
    <source>
        <dbReference type="ARBA" id="ARBA00005145"/>
    </source>
</evidence>
<dbReference type="AlphaFoldDB" id="A0A0M8MM17"/>
<evidence type="ECO:0000256" key="7">
    <source>
        <dbReference type="ARBA" id="ARBA00022823"/>
    </source>
</evidence>
<dbReference type="PANTHER" id="PTHR43416">
    <property type="entry name" value="DIHYDROLIPOYLLYSINE-RESIDUE SUCCINYLTRANSFERASE COMPONENT OF 2-OXOGLUTARATE DEHYDROGENASE COMPLEX, MITOCHONDRIAL-RELATED"/>
    <property type="match status" value="1"/>
</dbReference>
<dbReference type="PROSITE" id="PS50968">
    <property type="entry name" value="BIOTINYL_LIPOYL"/>
    <property type="match status" value="1"/>
</dbReference>
<feature type="domain" description="Lipoyl-binding" evidence="12">
    <location>
        <begin position="39"/>
        <end position="114"/>
    </location>
</feature>
<dbReference type="Gene3D" id="3.30.559.10">
    <property type="entry name" value="Chloramphenicol acetyltransferase-like domain"/>
    <property type="match status" value="1"/>
</dbReference>
<evidence type="ECO:0000256" key="5">
    <source>
        <dbReference type="ARBA" id="ARBA00022532"/>
    </source>
</evidence>
<keyword evidence="9" id="KW-0012">Acyltransferase</keyword>
<dbReference type="PROSITE" id="PS00189">
    <property type="entry name" value="LIPOYL"/>
    <property type="match status" value="1"/>
</dbReference>
<evidence type="ECO:0000256" key="8">
    <source>
        <dbReference type="ARBA" id="ARBA00022946"/>
    </source>
</evidence>
<dbReference type="InterPro" id="IPR000089">
    <property type="entry name" value="Biotin_lipoyl"/>
</dbReference>
<dbReference type="NCBIfam" id="TIGR01347">
    <property type="entry name" value="sucB"/>
    <property type="match status" value="1"/>
</dbReference>
<keyword evidence="14" id="KW-1185">Reference proteome</keyword>
<dbReference type="OrthoDB" id="5391403at2759"/>
<dbReference type="RefSeq" id="XP_017990479.1">
    <property type="nucleotide sequence ID" value="XM_018135041.1"/>
</dbReference>
<dbReference type="EMBL" id="LGAV01000008">
    <property type="protein sequence ID" value="KOS12847.1"/>
    <property type="molecule type" value="Genomic_DNA"/>
</dbReference>
<dbReference type="InterPro" id="IPR001078">
    <property type="entry name" value="2-oxoacid_DH_actylTfrase"/>
</dbReference>
<evidence type="ECO:0000256" key="3">
    <source>
        <dbReference type="ARBA" id="ARBA00007317"/>
    </source>
</evidence>
<sequence length="441" mass="48853">MLSLAASLSARLVARSAPAYTAALTMSARRNFSMTTRALGVIKVPEMAESITEGTLKEWHKKVGDYINADEEVATIETDKIDVAVNSPEAGVLAEVFAQEEDTVEVGKDLFKIEPGEPPKDDGKKSDSPKEESKEDDSKKEEPKKDDSKKEEPKKDESKKEEPKKDDSKKEEPREAPKKEEPKKSEPKKSEPKKEAKNDQPKPAAGSRNENRVKMNRMRKRIAERLKESQNTAASLTTFNEIDMTNLMEFRKRHKDRILKERGTKIGFMGAFTKACAMAMKDIPAANASIEGEGLGDTIVYRDYVDVGVAVSTEKGLVTPVVRNAESLSILEIEDEIHALGLKARDNKLSLEEMTGSTFTISNGGVFGSLFGTPILNLPGSAILGMHAVKQQPYVVDGKIEIRPIMVVALTYDHRLLDGREAVTFLVKLKQYIEDMPSMLL</sequence>
<dbReference type="NCBIfam" id="NF004309">
    <property type="entry name" value="PRK05704.1"/>
    <property type="match status" value="1"/>
</dbReference>